<dbReference type="Gene3D" id="3.40.50.1820">
    <property type="entry name" value="alpha/beta hydrolase"/>
    <property type="match status" value="1"/>
</dbReference>
<dbReference type="PANTHER" id="PTHR43798:SF31">
    <property type="entry name" value="AB HYDROLASE SUPERFAMILY PROTEIN YCLE"/>
    <property type="match status" value="1"/>
</dbReference>
<dbReference type="InterPro" id="IPR000639">
    <property type="entry name" value="Epox_hydrolase-like"/>
</dbReference>
<evidence type="ECO:0000313" key="3">
    <source>
        <dbReference type="EMBL" id="GGZ19036.1"/>
    </source>
</evidence>
<reference evidence="3" key="2">
    <citation type="submission" date="2020-09" db="EMBL/GenBank/DDBJ databases">
        <authorList>
            <person name="Sun Q."/>
            <person name="Ohkuma M."/>
        </authorList>
    </citation>
    <scope>NUCLEOTIDE SEQUENCE</scope>
    <source>
        <strain evidence="3">JCM 4988</strain>
    </source>
</reference>
<dbReference type="RefSeq" id="WP_190121601.1">
    <property type="nucleotide sequence ID" value="NZ_BMWG01000002.1"/>
</dbReference>
<dbReference type="Pfam" id="PF12697">
    <property type="entry name" value="Abhydrolase_6"/>
    <property type="match status" value="1"/>
</dbReference>
<dbReference type="AlphaFoldDB" id="A0A918PRN7"/>
<gene>
    <name evidence="3" type="ORF">GCM10010387_09610</name>
</gene>
<organism evidence="3 4">
    <name type="scientific">Streptomyces inusitatus</name>
    <dbReference type="NCBI Taxonomy" id="68221"/>
    <lineage>
        <taxon>Bacteria</taxon>
        <taxon>Bacillati</taxon>
        <taxon>Actinomycetota</taxon>
        <taxon>Actinomycetes</taxon>
        <taxon>Kitasatosporales</taxon>
        <taxon>Streptomycetaceae</taxon>
        <taxon>Streptomyces</taxon>
    </lineage>
</organism>
<dbReference type="EMBL" id="BMWG01000002">
    <property type="protein sequence ID" value="GGZ19036.1"/>
    <property type="molecule type" value="Genomic_DNA"/>
</dbReference>
<dbReference type="InterPro" id="IPR050266">
    <property type="entry name" value="AB_hydrolase_sf"/>
</dbReference>
<evidence type="ECO:0000256" key="1">
    <source>
        <dbReference type="ARBA" id="ARBA00022801"/>
    </source>
</evidence>
<name>A0A918PRN7_9ACTN</name>
<dbReference type="GO" id="GO:0016787">
    <property type="term" value="F:hydrolase activity"/>
    <property type="evidence" value="ECO:0007669"/>
    <property type="project" value="UniProtKB-KW"/>
</dbReference>
<accession>A0A918PRN7</accession>
<evidence type="ECO:0000313" key="4">
    <source>
        <dbReference type="Proteomes" id="UP000630936"/>
    </source>
</evidence>
<dbReference type="InterPro" id="IPR029058">
    <property type="entry name" value="AB_hydrolase_fold"/>
</dbReference>
<protein>
    <submittedName>
        <fullName evidence="3">Alpha/beta hydrolase</fullName>
    </submittedName>
</protein>
<dbReference type="PRINTS" id="PR00111">
    <property type="entry name" value="ABHYDROLASE"/>
</dbReference>
<feature type="domain" description="AB hydrolase-1" evidence="2">
    <location>
        <begin position="15"/>
        <end position="242"/>
    </location>
</feature>
<proteinExistence type="predicted"/>
<reference evidence="3" key="1">
    <citation type="journal article" date="2014" name="Int. J. Syst. Evol. Microbiol.">
        <title>Complete genome sequence of Corynebacterium casei LMG S-19264T (=DSM 44701T), isolated from a smear-ripened cheese.</title>
        <authorList>
            <consortium name="US DOE Joint Genome Institute (JGI-PGF)"/>
            <person name="Walter F."/>
            <person name="Albersmeier A."/>
            <person name="Kalinowski J."/>
            <person name="Ruckert C."/>
        </authorList>
    </citation>
    <scope>NUCLEOTIDE SEQUENCE</scope>
    <source>
        <strain evidence="3">JCM 4988</strain>
    </source>
</reference>
<dbReference type="SUPFAM" id="SSF53474">
    <property type="entry name" value="alpha/beta-Hydrolases"/>
    <property type="match status" value="1"/>
</dbReference>
<keyword evidence="1 3" id="KW-0378">Hydrolase</keyword>
<evidence type="ECO:0000259" key="2">
    <source>
        <dbReference type="Pfam" id="PF12697"/>
    </source>
</evidence>
<sequence>MTLTHDMTGDGPVAVLLHSTVCDRRMWDPQWRKLPAAGLRLVRCDFRGYGETPASDAPYSDADDVLRLLDALGVEQAALVGSSYGGRTALDIALRAPHRVTALALLCPGLPDQDESPELAAFDARETELFEADELEKAAELNARAWLGPEADTATTEAVRAMQLHAFRVQSAAAEEHDGAADFDVPSLAGLRTPALILSGAHDFPDFRACAIRTAELLPGAHHRELPWAGHLPSLERPAEITALLADFLTP</sequence>
<dbReference type="GO" id="GO:0016020">
    <property type="term" value="C:membrane"/>
    <property type="evidence" value="ECO:0007669"/>
    <property type="project" value="TreeGrafter"/>
</dbReference>
<keyword evidence="4" id="KW-1185">Reference proteome</keyword>
<dbReference type="PRINTS" id="PR00412">
    <property type="entry name" value="EPOXHYDRLASE"/>
</dbReference>
<comment type="caution">
    <text evidence="3">The sequence shown here is derived from an EMBL/GenBank/DDBJ whole genome shotgun (WGS) entry which is preliminary data.</text>
</comment>
<dbReference type="InterPro" id="IPR000073">
    <property type="entry name" value="AB_hydrolase_1"/>
</dbReference>
<dbReference type="PANTHER" id="PTHR43798">
    <property type="entry name" value="MONOACYLGLYCEROL LIPASE"/>
    <property type="match status" value="1"/>
</dbReference>
<dbReference type="Proteomes" id="UP000630936">
    <property type="component" value="Unassembled WGS sequence"/>
</dbReference>